<evidence type="ECO:0000256" key="2">
    <source>
        <dbReference type="ARBA" id="ARBA00023027"/>
    </source>
</evidence>
<feature type="domain" description="FAD-binding" evidence="4">
    <location>
        <begin position="116"/>
        <end position="325"/>
    </location>
</feature>
<dbReference type="SUPFAM" id="SSF51905">
    <property type="entry name" value="FAD/NAD(P)-binding domain"/>
    <property type="match status" value="1"/>
</dbReference>
<dbReference type="Pfam" id="PF01494">
    <property type="entry name" value="FAD_binding_3"/>
    <property type="match status" value="1"/>
</dbReference>
<keyword evidence="1" id="KW-0560">Oxidoreductase</keyword>
<evidence type="ECO:0000259" key="4">
    <source>
        <dbReference type="Pfam" id="PF01494"/>
    </source>
</evidence>
<keyword evidence="5" id="KW-0503">Monooxygenase</keyword>
<feature type="region of interest" description="Disordered" evidence="3">
    <location>
        <begin position="384"/>
        <end position="408"/>
    </location>
</feature>
<dbReference type="Gene3D" id="3.50.50.60">
    <property type="entry name" value="FAD/NAD(P)-binding domain"/>
    <property type="match status" value="1"/>
</dbReference>
<name>A0ABQ2RGI1_9ACTN</name>
<dbReference type="PRINTS" id="PR00420">
    <property type="entry name" value="RNGMNOXGNASE"/>
</dbReference>
<keyword evidence="2" id="KW-0520">NAD</keyword>
<organism evidence="5 6">
    <name type="scientific">Streptosporangium pseudovulgare</name>
    <dbReference type="NCBI Taxonomy" id="35765"/>
    <lineage>
        <taxon>Bacteria</taxon>
        <taxon>Bacillati</taxon>
        <taxon>Actinomycetota</taxon>
        <taxon>Actinomycetes</taxon>
        <taxon>Streptosporangiales</taxon>
        <taxon>Streptosporangiaceae</taxon>
        <taxon>Streptosporangium</taxon>
    </lineage>
</organism>
<dbReference type="PANTHER" id="PTHR43476:SF4">
    <property type="entry name" value="BLR0106 PROTEIN"/>
    <property type="match status" value="1"/>
</dbReference>
<evidence type="ECO:0000313" key="5">
    <source>
        <dbReference type="EMBL" id="GGQ27056.1"/>
    </source>
</evidence>
<comment type="caution">
    <text evidence="5">The sequence shown here is derived from an EMBL/GenBank/DDBJ whole genome shotgun (WGS) entry which is preliminary data.</text>
</comment>
<proteinExistence type="predicted"/>
<dbReference type="Proteomes" id="UP000611554">
    <property type="component" value="Unassembled WGS sequence"/>
</dbReference>
<dbReference type="EMBL" id="BMQJ01000023">
    <property type="protein sequence ID" value="GGQ27056.1"/>
    <property type="molecule type" value="Genomic_DNA"/>
</dbReference>
<gene>
    <name evidence="5" type="ORF">GCM10010140_66500</name>
</gene>
<evidence type="ECO:0000256" key="1">
    <source>
        <dbReference type="ARBA" id="ARBA00023002"/>
    </source>
</evidence>
<evidence type="ECO:0000256" key="3">
    <source>
        <dbReference type="SAM" id="MobiDB-lite"/>
    </source>
</evidence>
<dbReference type="Gene3D" id="3.30.9.20">
    <property type="match status" value="1"/>
</dbReference>
<dbReference type="InterPro" id="IPR036188">
    <property type="entry name" value="FAD/NAD-bd_sf"/>
</dbReference>
<dbReference type="PANTHER" id="PTHR43476">
    <property type="entry name" value="3-(3-HYDROXY-PHENYL)PROPIONATE/3-HYDROXYCINNAMIC ACID HYDROXYLASE"/>
    <property type="match status" value="1"/>
</dbReference>
<accession>A0ABQ2RGI1</accession>
<dbReference type="InterPro" id="IPR050631">
    <property type="entry name" value="PheA/TfdB_FAD_monoxygenase"/>
</dbReference>
<keyword evidence="6" id="KW-1185">Reference proteome</keyword>
<protein>
    <submittedName>
        <fullName evidence="5">FAD-binding monooxygenase</fullName>
    </submittedName>
</protein>
<evidence type="ECO:0000313" key="6">
    <source>
        <dbReference type="Proteomes" id="UP000611554"/>
    </source>
</evidence>
<sequence>MKIACVGGGPASLYFSILMKRVDPSHDITVHERNPAGSTYGWGVTYWGELLNDLHGADPESARAIQENSIHWDRWEMHVHDRATVATVAVEDWDEGFGIGRHQLLGILTERARSLGVHIEFEHEITDKDELADADLVVAGDGVNSLLRERHTDHFGPEITVGRNVYAWLGTTKVFRSFTFSFVETAHGWIWCYGYGFSKDHSTCVIECSPTTWRGLGLHQANKADSLALLEKLFADTLDGHPLIAQTHTEDGTYWLNFRTLTTRTWYHDNLVLLGDAAHTTHYSIGAGTALALGDAAFLVNALHGETQLQTALARYDRERQAAIRLSLRAARYSARWYESLPRYVGLPPEQLIELLSKRHSPLLPHVPPRLYYRLGQAAEQLRSLRNRGRRPDPGPHTPGRPDEMITR</sequence>
<dbReference type="InterPro" id="IPR002938">
    <property type="entry name" value="FAD-bd"/>
</dbReference>
<reference evidence="6" key="1">
    <citation type="journal article" date="2019" name="Int. J. Syst. Evol. Microbiol.">
        <title>The Global Catalogue of Microorganisms (GCM) 10K type strain sequencing project: providing services to taxonomists for standard genome sequencing and annotation.</title>
        <authorList>
            <consortium name="The Broad Institute Genomics Platform"/>
            <consortium name="The Broad Institute Genome Sequencing Center for Infectious Disease"/>
            <person name="Wu L."/>
            <person name="Ma J."/>
        </authorList>
    </citation>
    <scope>NUCLEOTIDE SEQUENCE [LARGE SCALE GENOMIC DNA]</scope>
    <source>
        <strain evidence="6">JCM 3115</strain>
    </source>
</reference>
<dbReference type="GO" id="GO:0004497">
    <property type="term" value="F:monooxygenase activity"/>
    <property type="evidence" value="ECO:0007669"/>
    <property type="project" value="UniProtKB-KW"/>
</dbReference>
<feature type="compositionally biased region" description="Basic and acidic residues" evidence="3">
    <location>
        <begin position="390"/>
        <end position="408"/>
    </location>
</feature>
<dbReference type="RefSeq" id="WP_189250389.1">
    <property type="nucleotide sequence ID" value="NZ_BMQJ01000023.1"/>
</dbReference>